<protein>
    <submittedName>
        <fullName evidence="1">Uncharacterized protein</fullName>
    </submittedName>
</protein>
<organism evidence="1 2">
    <name type="scientific">Rhodococcus erythropolis</name>
    <name type="common">Arthrobacter picolinophilus</name>
    <dbReference type="NCBI Taxonomy" id="1833"/>
    <lineage>
        <taxon>Bacteria</taxon>
        <taxon>Bacillati</taxon>
        <taxon>Actinomycetota</taxon>
        <taxon>Actinomycetes</taxon>
        <taxon>Mycobacteriales</taxon>
        <taxon>Nocardiaceae</taxon>
        <taxon>Rhodococcus</taxon>
        <taxon>Rhodococcus erythropolis group</taxon>
    </lineage>
</organism>
<sequence length="92" mass="10297">MRSGVDGRCRRSRAKIDAMVAKPLAVVDGEFGECLLACEELFRQRRTLVREVVFFTQYGDLTVEISVTQGFCDLCTREPAADDHESPVGAHY</sequence>
<evidence type="ECO:0000313" key="2">
    <source>
        <dbReference type="Proteomes" id="UP000502345"/>
    </source>
</evidence>
<name>A0A6G9CWG4_RHOER</name>
<accession>A0A6G9CWG4</accession>
<reference evidence="1 2" key="1">
    <citation type="submission" date="2020-03" db="EMBL/GenBank/DDBJ databases">
        <title>Screen low temperature-resistant strains for efficient degradation of petroleum hydrocarbons under the low temperature.</title>
        <authorList>
            <person name="Wang Y."/>
            <person name="Chen J."/>
        </authorList>
    </citation>
    <scope>NUCLEOTIDE SEQUENCE [LARGE SCALE GENOMIC DNA]</scope>
    <source>
        <strain evidence="1 2">KB1</strain>
    </source>
</reference>
<dbReference type="Proteomes" id="UP000502345">
    <property type="component" value="Chromosome"/>
</dbReference>
<proteinExistence type="predicted"/>
<dbReference type="AlphaFoldDB" id="A0A6G9CWG4"/>
<gene>
    <name evidence="1" type="ORF">G9444_3994</name>
</gene>
<evidence type="ECO:0000313" key="1">
    <source>
        <dbReference type="EMBL" id="QIP41238.1"/>
    </source>
</evidence>
<dbReference type="EMBL" id="CP050124">
    <property type="protein sequence ID" value="QIP41238.1"/>
    <property type="molecule type" value="Genomic_DNA"/>
</dbReference>